<comment type="catalytic activity">
    <reaction evidence="1 11">
        <text>Thiol-dependent hydrolysis of ester, thioester, amide, peptide and isopeptide bonds formed by the C-terminal Gly of ubiquitin (a 76-residue protein attached to proteins as an intracellular targeting signal).</text>
        <dbReference type="EC" id="3.4.19.12"/>
    </reaction>
</comment>
<dbReference type="STRING" id="126957.T1IWA2"/>
<keyword evidence="9 11" id="KW-0788">Thiol protease</keyword>
<keyword evidence="5" id="KW-0963">Cytoplasm</keyword>
<keyword evidence="8 11" id="KW-0378">Hydrolase</keyword>
<dbReference type="InterPro" id="IPR050185">
    <property type="entry name" value="Ub_carboxyl-term_hydrolase"/>
</dbReference>
<dbReference type="PhylomeDB" id="T1IWA2"/>
<feature type="domain" description="USP" evidence="13">
    <location>
        <begin position="296"/>
        <end position="921"/>
    </location>
</feature>
<evidence type="ECO:0000256" key="6">
    <source>
        <dbReference type="ARBA" id="ARBA00022670"/>
    </source>
</evidence>
<dbReference type="InterPro" id="IPR001394">
    <property type="entry name" value="Peptidase_C19_UCH"/>
</dbReference>
<feature type="region of interest" description="Disordered" evidence="12">
    <location>
        <begin position="928"/>
        <end position="963"/>
    </location>
</feature>
<dbReference type="Gene3D" id="3.30.2230.10">
    <property type="entry name" value="DUSP-like"/>
    <property type="match status" value="1"/>
</dbReference>
<dbReference type="GO" id="GO:0016579">
    <property type="term" value="P:protein deubiquitination"/>
    <property type="evidence" value="ECO:0007669"/>
    <property type="project" value="InterPro"/>
</dbReference>
<dbReference type="PROSITE" id="PS00972">
    <property type="entry name" value="USP_1"/>
    <property type="match status" value="1"/>
</dbReference>
<dbReference type="OMA" id="FKLCENS"/>
<keyword evidence="16" id="KW-1185">Reference proteome</keyword>
<feature type="domain" description="DUSP" evidence="14">
    <location>
        <begin position="9"/>
        <end position="123"/>
    </location>
</feature>
<dbReference type="EnsemblMetazoa" id="SMAR005466-RA">
    <property type="protein sequence ID" value="SMAR005466-PA"/>
    <property type="gene ID" value="SMAR005466"/>
</dbReference>
<dbReference type="GO" id="GO:0006508">
    <property type="term" value="P:proteolysis"/>
    <property type="evidence" value="ECO:0007669"/>
    <property type="project" value="UniProtKB-KW"/>
</dbReference>
<protein>
    <recommendedName>
        <fullName evidence="11">Ubiquitin carboxyl-terminal hydrolase</fullName>
        <ecNumber evidence="11">3.4.19.12</ecNumber>
    </recommendedName>
</protein>
<dbReference type="InterPro" id="IPR028889">
    <property type="entry name" value="USP"/>
</dbReference>
<dbReference type="InterPro" id="IPR029346">
    <property type="entry name" value="USP_C"/>
</dbReference>
<dbReference type="GO" id="GO:0005634">
    <property type="term" value="C:nucleus"/>
    <property type="evidence" value="ECO:0007669"/>
    <property type="project" value="UniProtKB-SubCell"/>
</dbReference>
<dbReference type="InterPro" id="IPR018200">
    <property type="entry name" value="USP_CS"/>
</dbReference>
<evidence type="ECO:0000313" key="15">
    <source>
        <dbReference type="EnsemblMetazoa" id="SMAR005466-PA"/>
    </source>
</evidence>
<sequence>MAEGGPSPPDWEYQKNEIANLMKKPLKKGDVWYLIDNRWIKQWKKYVGADFWDRNIVGEQGIHPGPIDNNPLFKDACSEEVVEIRDHLIDELDYVLLPDEVWNLLVSWYGLVEGQEPIPRIVVEYGMFVKHCKVEVYLMEFKLCQNNNLDTCISRKFSKVDTIEHIEEEMRKLFNTPTDKETRLWNRYTSSTYEHLSKKDATVQDAGLYQGQVLVIEVKNDDGSWSRQLKCSSSVSYNSAGYGNSTMGSGNGKQYNSSSNSTMSTRYGSMTGYSSSSGYSSTYNEGTAGTAQPGLCGLTNMGNTCFMNSAIQCMSNCPPLTNYFLEDRYWDELNTENPLGMKGEIAKAFGELIKIMWSGRYSYTVPRNFKMQVGRFAPQFSGYQQQDSQELMAFLLDGLHEDLNRIKKKPYIEQKDAEGRPDDEVSSEAWENYRQRNDSIIVDIFHGLLKSTLVCPECSKVSVTFDPFCYLTLPMPIRKERQMEVFLILLDPLKQCIQYKLTVPKQGTVEDLCKALSKYTSIETDRMMVTDVYNHRLHRVIPHDDMLNNIQERDDIFIYETPVSVTNEDPDTLFLPVYLKERKSRPGCGGYAASSQLFGQPLLVSVPRKDTTYDSLYRLILERMSRYVHLPDPKDDWWINDNDDENKVSVNGEVEMANGEEDYDDSDVTNEETESKDDISTKTPDYGSSDMQEDNFTPEGNYLFSMQFVNLYGNTAVDKIKVDGGGPIKFNNRSFVAIEWHPKAKEKFYDDKLAEALEQHESVKTRPPSKKQVIQLGECLELFTATEKLSAEDSWYCPSCKKHQQATKKFDLWSLPKILILCFKRFSYSRYSRDKIDALVEFPFRNLNMAKYIINAQHGAAAYDLIAVSNHYGCLGGGHYTAYAKSKDDNHWYNFDDNTVSSASEDSVVSKAAYVLFYIRRDNNENSINPPIHTRDIPAAVGTSGIQDNGDHSSDEDLAMDTI</sequence>
<organism evidence="15 16">
    <name type="scientific">Strigamia maritima</name>
    <name type="common">European centipede</name>
    <name type="synonym">Geophilus maritimus</name>
    <dbReference type="NCBI Taxonomy" id="126957"/>
    <lineage>
        <taxon>Eukaryota</taxon>
        <taxon>Metazoa</taxon>
        <taxon>Ecdysozoa</taxon>
        <taxon>Arthropoda</taxon>
        <taxon>Myriapoda</taxon>
        <taxon>Chilopoda</taxon>
        <taxon>Pleurostigmophora</taxon>
        <taxon>Geophilomorpha</taxon>
        <taxon>Linotaeniidae</taxon>
        <taxon>Strigamia</taxon>
    </lineage>
</organism>
<dbReference type="PANTHER" id="PTHR21646">
    <property type="entry name" value="UBIQUITIN CARBOXYL-TERMINAL HYDROLASE"/>
    <property type="match status" value="1"/>
</dbReference>
<keyword evidence="10" id="KW-0539">Nucleus</keyword>
<evidence type="ECO:0000256" key="9">
    <source>
        <dbReference type="ARBA" id="ARBA00022807"/>
    </source>
</evidence>
<evidence type="ECO:0000259" key="13">
    <source>
        <dbReference type="PROSITE" id="PS50235"/>
    </source>
</evidence>
<dbReference type="PROSITE" id="PS00973">
    <property type="entry name" value="USP_2"/>
    <property type="match status" value="1"/>
</dbReference>
<evidence type="ECO:0000256" key="11">
    <source>
        <dbReference type="RuleBase" id="RU366025"/>
    </source>
</evidence>
<dbReference type="Pfam" id="PF14533">
    <property type="entry name" value="USP7_C2"/>
    <property type="match status" value="1"/>
</dbReference>
<reference evidence="16" key="1">
    <citation type="submission" date="2011-05" db="EMBL/GenBank/DDBJ databases">
        <authorList>
            <person name="Richards S.R."/>
            <person name="Qu J."/>
            <person name="Jiang H."/>
            <person name="Jhangiani S.N."/>
            <person name="Agravi P."/>
            <person name="Goodspeed R."/>
            <person name="Gross S."/>
            <person name="Mandapat C."/>
            <person name="Jackson L."/>
            <person name="Mathew T."/>
            <person name="Pu L."/>
            <person name="Thornton R."/>
            <person name="Saada N."/>
            <person name="Wilczek-Boney K.B."/>
            <person name="Lee S."/>
            <person name="Kovar C."/>
            <person name="Wu Y."/>
            <person name="Scherer S.E."/>
            <person name="Worley K.C."/>
            <person name="Muzny D.M."/>
            <person name="Gibbs R."/>
        </authorList>
    </citation>
    <scope>NUCLEOTIDE SEQUENCE</scope>
    <source>
        <strain evidence="16">Brora</strain>
    </source>
</reference>
<evidence type="ECO:0000256" key="4">
    <source>
        <dbReference type="ARBA" id="ARBA00009085"/>
    </source>
</evidence>
<reference evidence="15" key="2">
    <citation type="submission" date="2015-02" db="UniProtKB">
        <authorList>
            <consortium name="EnsemblMetazoa"/>
        </authorList>
    </citation>
    <scope>IDENTIFICATION</scope>
</reference>
<evidence type="ECO:0000256" key="5">
    <source>
        <dbReference type="ARBA" id="ARBA00022490"/>
    </source>
</evidence>
<dbReference type="GO" id="GO:0005737">
    <property type="term" value="C:cytoplasm"/>
    <property type="evidence" value="ECO:0007669"/>
    <property type="project" value="UniProtKB-SubCell"/>
</dbReference>
<keyword evidence="7 11" id="KW-0833">Ubl conjugation pathway</keyword>
<evidence type="ECO:0000256" key="8">
    <source>
        <dbReference type="ARBA" id="ARBA00022801"/>
    </source>
</evidence>
<evidence type="ECO:0000256" key="2">
    <source>
        <dbReference type="ARBA" id="ARBA00004123"/>
    </source>
</evidence>
<evidence type="ECO:0000256" key="12">
    <source>
        <dbReference type="SAM" id="MobiDB-lite"/>
    </source>
</evidence>
<keyword evidence="6 11" id="KW-0645">Protease</keyword>
<dbReference type="FunFam" id="3.90.70.10:FF:000013">
    <property type="entry name" value="ubiquitin carboxyl-terminal hydrolase 15 isoform X1"/>
    <property type="match status" value="1"/>
</dbReference>
<dbReference type="Pfam" id="PF14836">
    <property type="entry name" value="Ubiquitin_3"/>
    <property type="match status" value="1"/>
</dbReference>
<name>T1IWA2_STRMM</name>
<dbReference type="FunFam" id="3.30.2230.10:FF:000003">
    <property type="entry name" value="ubiquitin carboxyl-terminal hydrolase 15 isoform X1"/>
    <property type="match status" value="1"/>
</dbReference>
<dbReference type="InterPro" id="IPR006615">
    <property type="entry name" value="Pept_C19_DUSP"/>
</dbReference>
<dbReference type="InterPro" id="IPR035927">
    <property type="entry name" value="DUSP-like_sf"/>
</dbReference>
<dbReference type="SMART" id="SM00695">
    <property type="entry name" value="DUSP"/>
    <property type="match status" value="1"/>
</dbReference>
<dbReference type="Pfam" id="PF00443">
    <property type="entry name" value="UCH"/>
    <property type="match status" value="1"/>
</dbReference>
<dbReference type="HOGENOM" id="CLU_001060_7_1_1"/>
<comment type="subcellular location">
    <subcellularLocation>
        <location evidence="3">Cytoplasm</location>
    </subcellularLocation>
    <subcellularLocation>
        <location evidence="2">Nucleus</location>
    </subcellularLocation>
</comment>
<evidence type="ECO:0000313" key="16">
    <source>
        <dbReference type="Proteomes" id="UP000014500"/>
    </source>
</evidence>
<dbReference type="InterPro" id="IPR038765">
    <property type="entry name" value="Papain-like_cys_pep_sf"/>
</dbReference>
<dbReference type="EC" id="3.4.19.12" evidence="11"/>
<accession>T1IWA2</accession>
<dbReference type="Pfam" id="PF06337">
    <property type="entry name" value="DUSP"/>
    <property type="match status" value="1"/>
</dbReference>
<dbReference type="PROSITE" id="PS51283">
    <property type="entry name" value="DUSP"/>
    <property type="match status" value="1"/>
</dbReference>
<dbReference type="SUPFAM" id="SSF54001">
    <property type="entry name" value="Cysteine proteinases"/>
    <property type="match status" value="1"/>
</dbReference>
<evidence type="ECO:0000256" key="10">
    <source>
        <dbReference type="ARBA" id="ARBA00023242"/>
    </source>
</evidence>
<dbReference type="EMBL" id="JH431612">
    <property type="status" value="NOT_ANNOTATED_CDS"/>
    <property type="molecule type" value="Genomic_DNA"/>
</dbReference>
<dbReference type="PANTHER" id="PTHR21646:SF24">
    <property type="entry name" value="UBIQUITIN CARBOXYL-TERMINAL HYDROLASE"/>
    <property type="match status" value="1"/>
</dbReference>
<dbReference type="eggNOG" id="KOG1870">
    <property type="taxonomic scope" value="Eukaryota"/>
</dbReference>
<evidence type="ECO:0000259" key="14">
    <source>
        <dbReference type="PROSITE" id="PS51283"/>
    </source>
</evidence>
<dbReference type="PROSITE" id="PS50235">
    <property type="entry name" value="USP_3"/>
    <property type="match status" value="1"/>
</dbReference>
<feature type="region of interest" description="Disordered" evidence="12">
    <location>
        <begin position="652"/>
        <end position="691"/>
    </location>
</feature>
<dbReference type="AlphaFoldDB" id="T1IWA2"/>
<dbReference type="Proteomes" id="UP000014500">
    <property type="component" value="Unassembled WGS sequence"/>
</dbReference>
<dbReference type="InterPro" id="IPR028135">
    <property type="entry name" value="Ub_USP-typ"/>
</dbReference>
<evidence type="ECO:0000256" key="3">
    <source>
        <dbReference type="ARBA" id="ARBA00004496"/>
    </source>
</evidence>
<dbReference type="Gene3D" id="3.10.20.90">
    <property type="entry name" value="Phosphatidylinositol 3-kinase Catalytic Subunit, Chain A, domain 1"/>
    <property type="match status" value="1"/>
</dbReference>
<comment type="similarity">
    <text evidence="4 11">Belongs to the peptidase C19 family.</text>
</comment>
<proteinExistence type="inferred from homology"/>
<evidence type="ECO:0000256" key="1">
    <source>
        <dbReference type="ARBA" id="ARBA00000707"/>
    </source>
</evidence>
<dbReference type="CDD" id="cd02674">
    <property type="entry name" value="Peptidase_C19R"/>
    <property type="match status" value="1"/>
</dbReference>
<dbReference type="Gene3D" id="3.90.70.10">
    <property type="entry name" value="Cysteine proteinases"/>
    <property type="match status" value="2"/>
</dbReference>
<feature type="compositionally biased region" description="Acidic residues" evidence="12">
    <location>
        <begin position="658"/>
        <end position="675"/>
    </location>
</feature>
<dbReference type="SUPFAM" id="SSF143791">
    <property type="entry name" value="DUSP-like"/>
    <property type="match status" value="1"/>
</dbReference>
<evidence type="ECO:0000256" key="7">
    <source>
        <dbReference type="ARBA" id="ARBA00022786"/>
    </source>
</evidence>
<dbReference type="GO" id="GO:0004843">
    <property type="term" value="F:cysteine-type deubiquitinase activity"/>
    <property type="evidence" value="ECO:0007669"/>
    <property type="project" value="UniProtKB-UniRule"/>
</dbReference>